<organism evidence="4 5">
    <name type="scientific">Paraconexibacter algicola</name>
    <dbReference type="NCBI Taxonomy" id="2133960"/>
    <lineage>
        <taxon>Bacteria</taxon>
        <taxon>Bacillati</taxon>
        <taxon>Actinomycetota</taxon>
        <taxon>Thermoleophilia</taxon>
        <taxon>Solirubrobacterales</taxon>
        <taxon>Paraconexibacteraceae</taxon>
        <taxon>Paraconexibacter</taxon>
    </lineage>
</organism>
<reference evidence="4 5" key="1">
    <citation type="submission" date="2018-03" db="EMBL/GenBank/DDBJ databases">
        <title>Aquarubrobacter algicola gen. nov., sp. nov., a novel actinobacterium isolated from shallow eutrophic lake during the end of cyanobacterial harmful algal blooms.</title>
        <authorList>
            <person name="Chun S.J."/>
        </authorList>
    </citation>
    <scope>NUCLEOTIDE SEQUENCE [LARGE SCALE GENOMIC DNA]</scope>
    <source>
        <strain evidence="4 5">Seoho-28</strain>
    </source>
</reference>
<sequence>MLSWPTTLRAVDPDAVELRVLGCLIEKQRTTPDQYPLSLNALRLACNQSTNRDPVVDYDEHTVREAAQRLGRRRWSRLASSSSSRTAKYRHLLDEALGIGQDELALLGVLLLRGPQTPGELKARSERLHRFADLDELLFTLQKLIGRGHVAKLERRPGQKEERYVQLLGGEEEAGADTTSVAGAPAPVTTPGAAVVSDAPTPAPTPVPTAAPAPADDARVAALEAQVARLQDDLAAVRGELRALREELGA</sequence>
<gene>
    <name evidence="4" type="ORF">C7Y72_04585</name>
</gene>
<accession>A0A2T4UIA5</accession>
<dbReference type="InterPro" id="IPR036390">
    <property type="entry name" value="WH_DNA-bd_sf"/>
</dbReference>
<keyword evidence="2" id="KW-0175">Coiled coil</keyword>
<name>A0A2T4UIA5_9ACTN</name>
<evidence type="ECO:0000256" key="3">
    <source>
        <dbReference type="SAM" id="MobiDB-lite"/>
    </source>
</evidence>
<evidence type="ECO:0000256" key="1">
    <source>
        <dbReference type="HAMAP-Rule" id="MF_01584"/>
    </source>
</evidence>
<dbReference type="Pfam" id="PF04337">
    <property type="entry name" value="DUF480"/>
    <property type="match status" value="1"/>
</dbReference>
<comment type="caution">
    <text evidence="4">The sequence shown here is derived from an EMBL/GenBank/DDBJ whole genome shotgun (WGS) entry which is preliminary data.</text>
</comment>
<dbReference type="PANTHER" id="PTHR38768:SF1">
    <property type="entry name" value="UPF0502 PROTEIN YCEH"/>
    <property type="match status" value="1"/>
</dbReference>
<dbReference type="HAMAP" id="MF_01584">
    <property type="entry name" value="UPF0502"/>
    <property type="match status" value="1"/>
</dbReference>
<dbReference type="Gene3D" id="1.10.10.10">
    <property type="entry name" value="Winged helix-like DNA-binding domain superfamily/Winged helix DNA-binding domain"/>
    <property type="match status" value="2"/>
</dbReference>
<dbReference type="PANTHER" id="PTHR38768">
    <property type="entry name" value="UPF0502 PROTEIN YCEH"/>
    <property type="match status" value="1"/>
</dbReference>
<proteinExistence type="inferred from homology"/>
<evidence type="ECO:0000256" key="2">
    <source>
        <dbReference type="SAM" id="Coils"/>
    </source>
</evidence>
<comment type="similarity">
    <text evidence="1">Belongs to the UPF0502 family.</text>
</comment>
<dbReference type="EMBL" id="PYYB01000001">
    <property type="protein sequence ID" value="PTL58973.1"/>
    <property type="molecule type" value="Genomic_DNA"/>
</dbReference>
<dbReference type="InterPro" id="IPR036388">
    <property type="entry name" value="WH-like_DNA-bd_sf"/>
</dbReference>
<evidence type="ECO:0000313" key="5">
    <source>
        <dbReference type="Proteomes" id="UP000240739"/>
    </source>
</evidence>
<feature type="region of interest" description="Disordered" evidence="3">
    <location>
        <begin position="175"/>
        <end position="215"/>
    </location>
</feature>
<feature type="coiled-coil region" evidence="2">
    <location>
        <begin position="220"/>
        <end position="247"/>
    </location>
</feature>
<dbReference type="InterPro" id="IPR007432">
    <property type="entry name" value="DUF480"/>
</dbReference>
<dbReference type="AlphaFoldDB" id="A0A2T4UIA5"/>
<protein>
    <submittedName>
        <fullName evidence="4">DUF480 domain-containing protein</fullName>
    </submittedName>
</protein>
<feature type="compositionally biased region" description="Pro residues" evidence="3">
    <location>
        <begin position="201"/>
        <end position="211"/>
    </location>
</feature>
<feature type="compositionally biased region" description="Low complexity" evidence="3">
    <location>
        <begin position="178"/>
        <end position="200"/>
    </location>
</feature>
<evidence type="ECO:0000313" key="4">
    <source>
        <dbReference type="EMBL" id="PTL58973.1"/>
    </source>
</evidence>
<dbReference type="SUPFAM" id="SSF46785">
    <property type="entry name" value="Winged helix' DNA-binding domain"/>
    <property type="match status" value="2"/>
</dbReference>
<keyword evidence="5" id="KW-1185">Reference proteome</keyword>
<dbReference type="Proteomes" id="UP000240739">
    <property type="component" value="Unassembled WGS sequence"/>
</dbReference>